<evidence type="ECO:0000259" key="5">
    <source>
        <dbReference type="Pfam" id="PF00465"/>
    </source>
</evidence>
<organism evidence="6 7">
    <name type="scientific">Iocasia fonsfrigidae</name>
    <dbReference type="NCBI Taxonomy" id="2682810"/>
    <lineage>
        <taxon>Bacteria</taxon>
        <taxon>Bacillati</taxon>
        <taxon>Bacillota</taxon>
        <taxon>Clostridia</taxon>
        <taxon>Halanaerobiales</taxon>
        <taxon>Halanaerobiaceae</taxon>
        <taxon>Iocasia</taxon>
    </lineage>
</organism>
<evidence type="ECO:0000313" key="7">
    <source>
        <dbReference type="Proteomes" id="UP000665020"/>
    </source>
</evidence>
<feature type="binding site" evidence="3">
    <location>
        <position position="261"/>
    </location>
    <ligand>
        <name>glycerol</name>
        <dbReference type="ChEBI" id="CHEBI:17754"/>
    </ligand>
</feature>
<proteinExistence type="predicted"/>
<dbReference type="GO" id="GO:0016614">
    <property type="term" value="F:oxidoreductase activity, acting on CH-OH group of donors"/>
    <property type="evidence" value="ECO:0007669"/>
    <property type="project" value="InterPro"/>
</dbReference>
<dbReference type="RefSeq" id="WP_230867946.1">
    <property type="nucleotide sequence ID" value="NZ_CP046640.1"/>
</dbReference>
<dbReference type="GO" id="GO:0046872">
    <property type="term" value="F:metal ion binding"/>
    <property type="evidence" value="ECO:0007669"/>
    <property type="project" value="UniProtKB-KW"/>
</dbReference>
<accession>A0A8A7KCN4</accession>
<dbReference type="Proteomes" id="UP000665020">
    <property type="component" value="Chromosome"/>
</dbReference>
<dbReference type="EMBL" id="CP046640">
    <property type="protein sequence ID" value="QTL99613.1"/>
    <property type="molecule type" value="Genomic_DNA"/>
</dbReference>
<dbReference type="AlphaFoldDB" id="A0A8A7KCN4"/>
<dbReference type="PANTHER" id="PTHR43616">
    <property type="entry name" value="GLYCEROL DEHYDROGENASE"/>
    <property type="match status" value="1"/>
</dbReference>
<dbReference type="PANTHER" id="PTHR43616:SF3">
    <property type="entry name" value="HYDROXYCARBOXYLATE DEHYDROGENASE A"/>
    <property type="match status" value="1"/>
</dbReference>
<keyword evidence="7" id="KW-1185">Reference proteome</keyword>
<evidence type="ECO:0000256" key="1">
    <source>
        <dbReference type="ARBA" id="ARBA00022723"/>
    </source>
</evidence>
<feature type="binding site" evidence="4">
    <location>
        <begin position="100"/>
        <end position="104"/>
    </location>
    <ligand>
        <name>NAD(+)</name>
        <dbReference type="ChEBI" id="CHEBI:57540"/>
    </ligand>
</feature>
<feature type="binding site" evidence="4">
    <location>
        <position position="131"/>
    </location>
    <ligand>
        <name>NAD(+)</name>
        <dbReference type="ChEBI" id="CHEBI:57540"/>
    </ligand>
</feature>
<protein>
    <submittedName>
        <fullName evidence="6">Iron-containing alcohol dehydrogenase</fullName>
    </submittedName>
</protein>
<keyword evidence="1 3" id="KW-0479">Metal-binding</keyword>
<feature type="binding site" evidence="4">
    <location>
        <position position="133"/>
    </location>
    <ligand>
        <name>NAD(+)</name>
        <dbReference type="ChEBI" id="CHEBI:57540"/>
    </ligand>
</feature>
<evidence type="ECO:0000313" key="6">
    <source>
        <dbReference type="EMBL" id="QTL99613.1"/>
    </source>
</evidence>
<dbReference type="Gene3D" id="1.20.1090.10">
    <property type="entry name" value="Dehydroquinate synthase-like - alpha domain"/>
    <property type="match status" value="1"/>
</dbReference>
<sequence length="367" mass="40175">MKKGVMREYMQTAPVLYLNEEGLIKKSGQIVAELGKRALISGGPRALQSIENDLVSSLDKAGIAWEKHVFKGECSENNINLIMSKANNISAEVIIGVGGGKSLDCAKVVADRCGLPIVTIPTIAATCAAVTPLSIVYNDAGEYQLDYYLRSNPDLVLVDPIVITNAPVKYFTSGILDALSKWYEGRAAVKNIDNPDIFTASAIKLAELLYTRINKQGEEAIKLVRSKKTGQALKDVINLNIFTTGIIQSIGQKTCRGAAAHSIHNALTIIEESHELLHGLKVGYGIVVQLFMEDLPEEEIKEVVYFFRKLGLEPSLKGLKLPYSKKIIEGVAQKATTDPVMRLMPFKVSKEMVILAIDKLENTVPNY</sequence>
<gene>
    <name evidence="6" type="ORF">GM661_17465</name>
</gene>
<name>A0A8A7KCN4_9FIRM</name>
<dbReference type="SUPFAM" id="SSF56796">
    <property type="entry name" value="Dehydroquinate synthase-like"/>
    <property type="match status" value="1"/>
</dbReference>
<dbReference type="InterPro" id="IPR001670">
    <property type="entry name" value="ADH_Fe/GldA"/>
</dbReference>
<reference evidence="6" key="1">
    <citation type="submission" date="2019-12" db="EMBL/GenBank/DDBJ databases">
        <authorList>
            <person name="zhang j."/>
            <person name="sun C.M."/>
        </authorList>
    </citation>
    <scope>NUCLEOTIDE SEQUENCE</scope>
    <source>
        <strain evidence="6">NS-1</strain>
    </source>
</reference>
<evidence type="ECO:0000256" key="3">
    <source>
        <dbReference type="PIRSR" id="PIRSR000112-1"/>
    </source>
</evidence>
<feature type="binding site" evidence="3">
    <location>
        <position position="278"/>
    </location>
    <ligand>
        <name>glycerol</name>
        <dbReference type="ChEBI" id="CHEBI:17754"/>
    </ligand>
</feature>
<dbReference type="Gene3D" id="3.40.50.1970">
    <property type="match status" value="1"/>
</dbReference>
<dbReference type="KEGG" id="ifn:GM661_17465"/>
<dbReference type="CDD" id="cd08550">
    <property type="entry name" value="GlyDH-like"/>
    <property type="match status" value="1"/>
</dbReference>
<dbReference type="PIRSF" id="PIRSF000112">
    <property type="entry name" value="Glycerol_dehydrogenase"/>
    <property type="match status" value="1"/>
</dbReference>
<feature type="domain" description="Alcohol dehydrogenase iron-type/glycerol dehydrogenase GldA" evidence="5">
    <location>
        <begin position="17"/>
        <end position="160"/>
    </location>
</feature>
<feature type="binding site" evidence="4">
    <location>
        <position position="137"/>
    </location>
    <ligand>
        <name>NAD(+)</name>
        <dbReference type="ChEBI" id="CHEBI:57540"/>
    </ligand>
</feature>
<comment type="cofactor">
    <cofactor evidence="3">
        <name>Zn(2+)</name>
        <dbReference type="ChEBI" id="CHEBI:29105"/>
    </cofactor>
    <text evidence="3">Binds 1 zinc ion per subunit.</text>
</comment>
<keyword evidence="2" id="KW-0560">Oxidoreductase</keyword>
<evidence type="ECO:0000256" key="2">
    <source>
        <dbReference type="ARBA" id="ARBA00023002"/>
    </source>
</evidence>
<dbReference type="InterPro" id="IPR016205">
    <property type="entry name" value="Glycerol_DH"/>
</dbReference>
<keyword evidence="4" id="KW-0520">NAD</keyword>
<dbReference type="Pfam" id="PF00465">
    <property type="entry name" value="Fe-ADH"/>
    <property type="match status" value="1"/>
</dbReference>
<evidence type="ECO:0000256" key="4">
    <source>
        <dbReference type="PIRSR" id="PIRSR000112-3"/>
    </source>
</evidence>
<keyword evidence="3" id="KW-0862">Zinc</keyword>
<feature type="binding site" evidence="3">
    <location>
        <position position="177"/>
    </location>
    <ligand>
        <name>glycerol</name>
        <dbReference type="ChEBI" id="CHEBI:17754"/>
    </ligand>
</feature>